<dbReference type="SMART" id="SM00166">
    <property type="entry name" value="UBX"/>
    <property type="match status" value="1"/>
</dbReference>
<dbReference type="Proteomes" id="UP000507470">
    <property type="component" value="Unassembled WGS sequence"/>
</dbReference>
<feature type="region of interest" description="Disordered" evidence="1">
    <location>
        <begin position="404"/>
        <end position="456"/>
    </location>
</feature>
<gene>
    <name evidence="3" type="ORF">MCOR_21889</name>
</gene>
<reference evidence="3 4" key="1">
    <citation type="submission" date="2020-06" db="EMBL/GenBank/DDBJ databases">
        <authorList>
            <person name="Li R."/>
            <person name="Bekaert M."/>
        </authorList>
    </citation>
    <scope>NUCLEOTIDE SEQUENCE [LARGE SCALE GENOMIC DNA]</scope>
    <source>
        <strain evidence="4">wild</strain>
    </source>
</reference>
<feature type="compositionally biased region" description="Polar residues" evidence="1">
    <location>
        <begin position="252"/>
        <end position="271"/>
    </location>
</feature>
<evidence type="ECO:0000313" key="3">
    <source>
        <dbReference type="EMBL" id="CAC5386453.1"/>
    </source>
</evidence>
<feature type="region of interest" description="Disordered" evidence="1">
    <location>
        <begin position="58"/>
        <end position="365"/>
    </location>
</feature>
<accession>A0A6J8BRI5</accession>
<name>A0A6J8BRI5_MYTCO</name>
<organism evidence="3 4">
    <name type="scientific">Mytilus coruscus</name>
    <name type="common">Sea mussel</name>
    <dbReference type="NCBI Taxonomy" id="42192"/>
    <lineage>
        <taxon>Eukaryota</taxon>
        <taxon>Metazoa</taxon>
        <taxon>Spiralia</taxon>
        <taxon>Lophotrochozoa</taxon>
        <taxon>Mollusca</taxon>
        <taxon>Bivalvia</taxon>
        <taxon>Autobranchia</taxon>
        <taxon>Pteriomorphia</taxon>
        <taxon>Mytilida</taxon>
        <taxon>Mytiloidea</taxon>
        <taxon>Mytilidae</taxon>
        <taxon>Mytilinae</taxon>
        <taxon>Mytilus</taxon>
    </lineage>
</organism>
<evidence type="ECO:0000256" key="1">
    <source>
        <dbReference type="SAM" id="MobiDB-lite"/>
    </source>
</evidence>
<feature type="compositionally biased region" description="Polar residues" evidence="1">
    <location>
        <begin position="172"/>
        <end position="194"/>
    </location>
</feature>
<evidence type="ECO:0000313" key="4">
    <source>
        <dbReference type="Proteomes" id="UP000507470"/>
    </source>
</evidence>
<evidence type="ECO:0000259" key="2">
    <source>
        <dbReference type="PROSITE" id="PS50033"/>
    </source>
</evidence>
<feature type="compositionally biased region" description="Basic and acidic residues" evidence="1">
    <location>
        <begin position="76"/>
        <end position="87"/>
    </location>
</feature>
<feature type="region of interest" description="Disordered" evidence="1">
    <location>
        <begin position="1"/>
        <end position="31"/>
    </location>
</feature>
<proteinExistence type="predicted"/>
<feature type="compositionally biased region" description="Basic residues" evidence="1">
    <location>
        <begin position="331"/>
        <end position="344"/>
    </location>
</feature>
<feature type="domain" description="UBX" evidence="2">
    <location>
        <begin position="478"/>
        <end position="554"/>
    </location>
</feature>
<dbReference type="OrthoDB" id="436606at2759"/>
<dbReference type="Gene3D" id="3.10.20.90">
    <property type="entry name" value="Phosphatidylinositol 3-kinase Catalytic Subunit, Chain A, domain 1"/>
    <property type="match status" value="1"/>
</dbReference>
<dbReference type="InterPro" id="IPR001012">
    <property type="entry name" value="UBX_dom"/>
</dbReference>
<dbReference type="EMBL" id="CACVKT020003882">
    <property type="protein sequence ID" value="CAC5386453.1"/>
    <property type="molecule type" value="Genomic_DNA"/>
</dbReference>
<feature type="compositionally biased region" description="Basic residues" evidence="1">
    <location>
        <begin position="63"/>
        <end position="72"/>
    </location>
</feature>
<keyword evidence="4" id="KW-1185">Reference proteome</keyword>
<dbReference type="PROSITE" id="PS50033">
    <property type="entry name" value="UBX"/>
    <property type="match status" value="1"/>
</dbReference>
<dbReference type="SUPFAM" id="SSF54236">
    <property type="entry name" value="Ubiquitin-like"/>
    <property type="match status" value="1"/>
</dbReference>
<feature type="compositionally biased region" description="Low complexity" evidence="1">
    <location>
        <begin position="412"/>
        <end position="423"/>
    </location>
</feature>
<dbReference type="AlphaFoldDB" id="A0A6J8BRI5"/>
<sequence>MADSCRPASRHGGRYSANHDRVDVQYSDNLPSYSTVEYRNVDEMYRQKHSPVLMERTIERPKTGRGYRRIRPQSRGGREEIFDETKTGRPTSRVGFRPDTYDRHDYDEFSRQEPRVVSDSSDSENSSPGGGNNSPIGNSPSQKMSPSQMSVSPAEGYLSAQSPSAFRLLSRETVTQRSPLGSPYQRETYQRSPLSSPPYHGDTRLQKSPLGSPYHSHRSARRQQQQQPDYANEEQVFDFDGSSYDKRYENPLSYSGNEQYQYTDTQDSQSYGDYGVSSENPPDGYAPILSGKNRYKYGHYQNVDNSDTYQSDVMPVHEEPQTPRPPSSRPRSSRPKSARKRPQSGRKLQEEQYVNDDAYSQATDSTVVRPHSSFLRYKPLPAIGANEIMSNQERADELAEQTKQLHLHEQQRSGSAASRGSGSFTQQPFSSAKDILNSGPNNLQNSSDQEDYGANEDQEYQSSFQHFRPHRLSDEPGDNEERLLLAVKLPDGKRVQRHFRIAEKLESVKQYAENVLCSDLSQYTLSCNAPKAVFTDLSQLIGEAGLQDRTLLLLVER</sequence>
<feature type="compositionally biased region" description="Low complexity" evidence="1">
    <location>
        <begin position="118"/>
        <end position="153"/>
    </location>
</feature>
<dbReference type="Pfam" id="PF00789">
    <property type="entry name" value="UBX"/>
    <property type="match status" value="1"/>
</dbReference>
<feature type="compositionally biased region" description="Polar residues" evidence="1">
    <location>
        <begin position="438"/>
        <end position="447"/>
    </location>
</feature>
<dbReference type="InterPro" id="IPR029071">
    <property type="entry name" value="Ubiquitin-like_domsf"/>
</dbReference>
<feature type="compositionally biased region" description="Polar residues" evidence="1">
    <location>
        <begin position="302"/>
        <end position="311"/>
    </location>
</feature>
<feature type="compositionally biased region" description="Basic and acidic residues" evidence="1">
    <location>
        <begin position="99"/>
        <end position="116"/>
    </location>
</feature>
<protein>
    <recommendedName>
        <fullName evidence="2">UBX domain-containing protein</fullName>
    </recommendedName>
</protein>